<dbReference type="InterPro" id="IPR036291">
    <property type="entry name" value="NAD(P)-bd_dom_sf"/>
</dbReference>
<evidence type="ECO:0000313" key="4">
    <source>
        <dbReference type="Proteomes" id="UP001061070"/>
    </source>
</evidence>
<evidence type="ECO:0000313" key="3">
    <source>
        <dbReference type="EMBL" id="GBR09622.1"/>
    </source>
</evidence>
<reference evidence="3" key="1">
    <citation type="submission" date="2013-04" db="EMBL/GenBank/DDBJ databases">
        <title>The genome sequencing project of 58 acetic acid bacteria.</title>
        <authorList>
            <person name="Okamoto-Kainuma A."/>
            <person name="Ishikawa M."/>
            <person name="Umino S."/>
            <person name="Koizumi Y."/>
            <person name="Shiwa Y."/>
            <person name="Yoshikawa H."/>
            <person name="Matsutani M."/>
            <person name="Matsushita K."/>
        </authorList>
    </citation>
    <scope>NUCLEOTIDE SEQUENCE</scope>
    <source>
        <strain evidence="3">NRIC 0228</strain>
    </source>
</reference>
<organism evidence="3 4">
    <name type="scientific">Gluconobacter frateurii NRIC 0228</name>
    <dbReference type="NCBI Taxonomy" id="1307946"/>
    <lineage>
        <taxon>Bacteria</taxon>
        <taxon>Pseudomonadati</taxon>
        <taxon>Pseudomonadota</taxon>
        <taxon>Alphaproteobacteria</taxon>
        <taxon>Acetobacterales</taxon>
        <taxon>Acetobacteraceae</taxon>
        <taxon>Gluconobacter</taxon>
    </lineage>
</organism>
<comment type="similarity">
    <text evidence="1">Belongs to the short-chain dehydrogenases/reductases (SDR) family.</text>
</comment>
<accession>A0ABQ0Q948</accession>
<sequence length="249" mass="25864">MAQLHGKKALVTGASRGMGRAIALALACAGAEVLVHYSSSEQAAQAVVAEIAGNGGKAHAILADLRDIQGTFDLSERTRQICSGKLDILVANAGIARPARLEDTTVEDFDDMFSVNVRAPFFLVQQLSPVMNAGSSIILTSSLAVRTTVGELSAYAASKGAISTLVTHLAAELGARDIRVNAVAPGVVANDMSSSFVETQEGREFTLGIQAIKRVATPEDIAGVTVFLAGDDARWITGDVIRADGGSKL</sequence>
<dbReference type="InterPro" id="IPR002347">
    <property type="entry name" value="SDR_fam"/>
</dbReference>
<dbReference type="Proteomes" id="UP001061070">
    <property type="component" value="Unassembled WGS sequence"/>
</dbReference>
<evidence type="ECO:0000256" key="2">
    <source>
        <dbReference type="ARBA" id="ARBA00023002"/>
    </source>
</evidence>
<dbReference type="PANTHER" id="PTHR48107:SF7">
    <property type="entry name" value="RE15974P"/>
    <property type="match status" value="1"/>
</dbReference>
<dbReference type="PROSITE" id="PS00061">
    <property type="entry name" value="ADH_SHORT"/>
    <property type="match status" value="1"/>
</dbReference>
<keyword evidence="4" id="KW-1185">Reference proteome</keyword>
<dbReference type="Gene3D" id="3.40.50.720">
    <property type="entry name" value="NAD(P)-binding Rossmann-like Domain"/>
    <property type="match status" value="1"/>
</dbReference>
<proteinExistence type="inferred from homology"/>
<gene>
    <name evidence="3" type="ORF">AA0228_0737</name>
</gene>
<protein>
    <submittedName>
        <fullName evidence="3">Dehydrogenase</fullName>
    </submittedName>
</protein>
<dbReference type="PRINTS" id="PR00080">
    <property type="entry name" value="SDRFAMILY"/>
</dbReference>
<dbReference type="PRINTS" id="PR00081">
    <property type="entry name" value="GDHRDH"/>
</dbReference>
<keyword evidence="2" id="KW-0560">Oxidoreductase</keyword>
<dbReference type="Pfam" id="PF13561">
    <property type="entry name" value="adh_short_C2"/>
    <property type="match status" value="1"/>
</dbReference>
<dbReference type="RefSeq" id="WP_099181472.1">
    <property type="nucleotide sequence ID" value="NZ_BAQW01000004.1"/>
</dbReference>
<evidence type="ECO:0000256" key="1">
    <source>
        <dbReference type="ARBA" id="ARBA00006484"/>
    </source>
</evidence>
<comment type="caution">
    <text evidence="3">The sequence shown here is derived from an EMBL/GenBank/DDBJ whole genome shotgun (WGS) entry which is preliminary data.</text>
</comment>
<dbReference type="PANTHER" id="PTHR48107">
    <property type="entry name" value="NADPH-DEPENDENT ALDEHYDE REDUCTASE-LIKE PROTEIN, CHLOROPLASTIC-RELATED"/>
    <property type="match status" value="1"/>
</dbReference>
<dbReference type="InterPro" id="IPR020904">
    <property type="entry name" value="Sc_DH/Rdtase_CS"/>
</dbReference>
<name>A0ABQ0Q948_9PROT</name>
<dbReference type="SUPFAM" id="SSF51735">
    <property type="entry name" value="NAD(P)-binding Rossmann-fold domains"/>
    <property type="match status" value="1"/>
</dbReference>
<dbReference type="EMBL" id="BAQW01000004">
    <property type="protein sequence ID" value="GBR09622.1"/>
    <property type="molecule type" value="Genomic_DNA"/>
</dbReference>